<sequence length="100" mass="11287">FEPVPMASLKKSLLRKHHISFTAPSFFPVGLKRMRASPGKIWDPDSPSPIPNFLFYSLVDSFPALLQSQGVYTLHAMKFFLRITSVHPDGAFLFVDFCAE</sequence>
<organism evidence="1 2">
    <name type="scientific">Zosterops lateralis melanops</name>
    <dbReference type="NCBI Taxonomy" id="1220523"/>
    <lineage>
        <taxon>Eukaryota</taxon>
        <taxon>Metazoa</taxon>
        <taxon>Chordata</taxon>
        <taxon>Craniata</taxon>
        <taxon>Vertebrata</taxon>
        <taxon>Euteleostomi</taxon>
        <taxon>Archelosauria</taxon>
        <taxon>Archosauria</taxon>
        <taxon>Dinosauria</taxon>
        <taxon>Saurischia</taxon>
        <taxon>Theropoda</taxon>
        <taxon>Coelurosauria</taxon>
        <taxon>Aves</taxon>
        <taxon>Neognathae</taxon>
        <taxon>Neoaves</taxon>
        <taxon>Telluraves</taxon>
        <taxon>Australaves</taxon>
        <taxon>Passeriformes</taxon>
        <taxon>Sylvioidea</taxon>
        <taxon>Zosteropidae</taxon>
        <taxon>Zosterops</taxon>
    </lineage>
</organism>
<protein>
    <submittedName>
        <fullName evidence="1">Uncharacterized protein</fullName>
    </submittedName>
</protein>
<reference evidence="1" key="1">
    <citation type="submission" date="2025-08" db="UniProtKB">
        <authorList>
            <consortium name="Ensembl"/>
        </authorList>
    </citation>
    <scope>IDENTIFICATION</scope>
</reference>
<evidence type="ECO:0000313" key="1">
    <source>
        <dbReference type="Ensembl" id="ENSZLMP00000009748.1"/>
    </source>
</evidence>
<proteinExistence type="predicted"/>
<name>A0A8D2P8T4_ZOSLA</name>
<dbReference type="Ensembl" id="ENSZLMT00000010020.1">
    <property type="protein sequence ID" value="ENSZLMP00000009748.1"/>
    <property type="gene ID" value="ENSZLMG00000006841.1"/>
</dbReference>
<reference evidence="1" key="2">
    <citation type="submission" date="2025-09" db="UniProtKB">
        <authorList>
            <consortium name="Ensembl"/>
        </authorList>
    </citation>
    <scope>IDENTIFICATION</scope>
</reference>
<dbReference type="Proteomes" id="UP000694401">
    <property type="component" value="Unassembled WGS sequence"/>
</dbReference>
<accession>A0A8D2P8T4</accession>
<evidence type="ECO:0000313" key="2">
    <source>
        <dbReference type="Proteomes" id="UP000694401"/>
    </source>
</evidence>
<keyword evidence="2" id="KW-1185">Reference proteome</keyword>
<dbReference type="AlphaFoldDB" id="A0A8D2P8T4"/>